<comment type="caution">
    <text evidence="1">The sequence shown here is derived from an EMBL/GenBank/DDBJ whole genome shotgun (WGS) entry which is preliminary data.</text>
</comment>
<evidence type="ECO:0000313" key="2">
    <source>
        <dbReference type="Proteomes" id="UP000192288"/>
    </source>
</evidence>
<proteinExistence type="predicted"/>
<accession>A0A1X0VBN0</accession>
<dbReference type="AlphaFoldDB" id="A0A1X0VBN0"/>
<dbReference type="STRING" id="33968.BMS77_10105"/>
<sequence>MSKDSQETNTQTVAYGWQLITPENTIVTDNEQGNIIIGDSSNDFSGGPFIVLKVSENEATVKASGYFEQGVSITLDKKIIVQRRPDIELDD</sequence>
<dbReference type="RefSeq" id="WP_080519632.1">
    <property type="nucleotide sequence ID" value="NZ_MPLS01000070.1"/>
</dbReference>
<dbReference type="Proteomes" id="UP000192288">
    <property type="component" value="Unassembled WGS sequence"/>
</dbReference>
<name>A0A1X0VBN0_LEUPS</name>
<gene>
    <name evidence="1" type="ORF">BMR96_09570</name>
</gene>
<protein>
    <submittedName>
        <fullName evidence="1">Uncharacterized protein</fullName>
    </submittedName>
</protein>
<reference evidence="1 2" key="1">
    <citation type="journal article" date="2017" name="Front. Microbiol.">
        <title>Genomic Characterization of Dairy Associated Leuconostoc Species and Diversity of Leuconostocs in Undefined Mixed Mesophilic Starter Cultures.</title>
        <authorList>
            <person name="Frantzen C.A."/>
            <person name="Kot W."/>
            <person name="Pedersen T.B."/>
            <person name="Ardo Y.M."/>
            <person name="Broadbent J.R."/>
            <person name="Neve H."/>
            <person name="Hansen L.H."/>
            <person name="Dal Bello F."/>
            <person name="Ostlie H.M."/>
            <person name="Kleppen H.P."/>
            <person name="Vogensen F.K."/>
            <person name="Holo H."/>
        </authorList>
    </citation>
    <scope>NUCLEOTIDE SEQUENCE [LARGE SCALE GENOMIC DNA]</scope>
    <source>
        <strain evidence="1 2">LMGCF08</strain>
    </source>
</reference>
<organism evidence="1 2">
    <name type="scientific">Leuconostoc pseudomesenteroides</name>
    <dbReference type="NCBI Taxonomy" id="33968"/>
    <lineage>
        <taxon>Bacteria</taxon>
        <taxon>Bacillati</taxon>
        <taxon>Bacillota</taxon>
        <taxon>Bacilli</taxon>
        <taxon>Lactobacillales</taxon>
        <taxon>Lactobacillaceae</taxon>
        <taxon>Leuconostoc</taxon>
    </lineage>
</organism>
<evidence type="ECO:0000313" key="1">
    <source>
        <dbReference type="EMBL" id="ORI97009.1"/>
    </source>
</evidence>
<dbReference type="EMBL" id="MPLS01000070">
    <property type="protein sequence ID" value="ORI97009.1"/>
    <property type="molecule type" value="Genomic_DNA"/>
</dbReference>